<gene>
    <name evidence="2" type="ORF">BJ085DRAFT_36820</name>
</gene>
<feature type="compositionally biased region" description="Low complexity" evidence="1">
    <location>
        <begin position="64"/>
        <end position="92"/>
    </location>
</feature>
<dbReference type="AlphaFoldDB" id="A0A4P9ZSB2"/>
<accession>A0A4P9ZSB2</accession>
<name>A0A4P9ZSB2_9FUNG</name>
<feature type="region of interest" description="Disordered" evidence="1">
    <location>
        <begin position="12"/>
        <end position="92"/>
    </location>
</feature>
<sequence length="168" mass="18228">MLIRLAQRLLKSAKSPGTSSPPPGVVAGPIGVDAKVKGSTGCSTHPQPHPRCRQRLPRSDQRHSSTAALTSAATQQRPSSPVGSASSGSATSLTLVDDSNRIRAALLSEIRQFEEGVFSEQSTRYYNLTITLHTLKMGYQGGWCEPVYQDYLRRLISATNNRQQAIVH</sequence>
<dbReference type="OrthoDB" id="5731655at2759"/>
<keyword evidence="3" id="KW-1185">Reference proteome</keyword>
<dbReference type="EMBL" id="ML002680">
    <property type="protein sequence ID" value="RKP36295.1"/>
    <property type="molecule type" value="Genomic_DNA"/>
</dbReference>
<evidence type="ECO:0000313" key="2">
    <source>
        <dbReference type="EMBL" id="RKP36295.1"/>
    </source>
</evidence>
<protein>
    <submittedName>
        <fullName evidence="2">Uncharacterized protein</fullName>
    </submittedName>
</protein>
<evidence type="ECO:0000313" key="3">
    <source>
        <dbReference type="Proteomes" id="UP000268162"/>
    </source>
</evidence>
<proteinExistence type="predicted"/>
<evidence type="ECO:0000256" key="1">
    <source>
        <dbReference type="SAM" id="MobiDB-lite"/>
    </source>
</evidence>
<reference evidence="3" key="1">
    <citation type="journal article" date="2018" name="Nat. Microbiol.">
        <title>Leveraging single-cell genomics to expand the fungal tree of life.</title>
        <authorList>
            <person name="Ahrendt S.R."/>
            <person name="Quandt C.A."/>
            <person name="Ciobanu D."/>
            <person name="Clum A."/>
            <person name="Salamov A."/>
            <person name="Andreopoulos B."/>
            <person name="Cheng J.F."/>
            <person name="Woyke T."/>
            <person name="Pelin A."/>
            <person name="Henrissat B."/>
            <person name="Reynolds N.K."/>
            <person name="Benny G.L."/>
            <person name="Smith M.E."/>
            <person name="James T.Y."/>
            <person name="Grigoriev I.V."/>
        </authorList>
    </citation>
    <scope>NUCLEOTIDE SEQUENCE [LARGE SCALE GENOMIC DNA]</scope>
    <source>
        <strain evidence="3">RSA 468</strain>
    </source>
</reference>
<dbReference type="Proteomes" id="UP000268162">
    <property type="component" value="Unassembled WGS sequence"/>
</dbReference>
<organism evidence="2 3">
    <name type="scientific">Dimargaris cristalligena</name>
    <dbReference type="NCBI Taxonomy" id="215637"/>
    <lineage>
        <taxon>Eukaryota</taxon>
        <taxon>Fungi</taxon>
        <taxon>Fungi incertae sedis</taxon>
        <taxon>Zoopagomycota</taxon>
        <taxon>Kickxellomycotina</taxon>
        <taxon>Dimargaritomycetes</taxon>
        <taxon>Dimargaritales</taxon>
        <taxon>Dimargaritaceae</taxon>
        <taxon>Dimargaris</taxon>
    </lineage>
</organism>